<dbReference type="RefSeq" id="WP_188800548.1">
    <property type="nucleotide sequence ID" value="NZ_BMIZ01000002.1"/>
</dbReference>
<protein>
    <submittedName>
        <fullName evidence="1">Uncharacterized protein</fullName>
    </submittedName>
</protein>
<organism evidence="1 2">
    <name type="scientific">Dyella caseinilytica</name>
    <dbReference type="NCBI Taxonomy" id="1849581"/>
    <lineage>
        <taxon>Bacteria</taxon>
        <taxon>Pseudomonadati</taxon>
        <taxon>Pseudomonadota</taxon>
        <taxon>Gammaproteobacteria</taxon>
        <taxon>Lysobacterales</taxon>
        <taxon>Rhodanobacteraceae</taxon>
        <taxon>Dyella</taxon>
    </lineage>
</organism>
<sequence>MNEQTFQQPETTQDAVRPLARLWGETFPMEDDNDSKKIYMTAYSGLTSYHPDGDPDALG</sequence>
<accession>A0ABX7GTC7</accession>
<dbReference type="EMBL" id="CP064030">
    <property type="protein sequence ID" value="QRN53308.1"/>
    <property type="molecule type" value="Genomic_DNA"/>
</dbReference>
<evidence type="ECO:0000313" key="1">
    <source>
        <dbReference type="EMBL" id="QRN53308.1"/>
    </source>
</evidence>
<keyword evidence="2" id="KW-1185">Reference proteome</keyword>
<evidence type="ECO:0000313" key="2">
    <source>
        <dbReference type="Proteomes" id="UP000663181"/>
    </source>
</evidence>
<gene>
    <name evidence="1" type="ORF">ISN74_18055</name>
</gene>
<name>A0ABX7GTC7_9GAMM</name>
<dbReference type="Proteomes" id="UP000663181">
    <property type="component" value="Chromosome"/>
</dbReference>
<reference evidence="1 2" key="1">
    <citation type="submission" date="2020-10" db="EMBL/GenBank/DDBJ databases">
        <title>Phylogeny of dyella-like bacteria.</title>
        <authorList>
            <person name="Fu J."/>
        </authorList>
    </citation>
    <scope>NUCLEOTIDE SEQUENCE [LARGE SCALE GENOMIC DNA]</scope>
    <source>
        <strain evidence="1 2">DHOB09</strain>
    </source>
</reference>
<proteinExistence type="predicted"/>